<sequence length="428" mass="48020">MEALGTKRTKRGSSPGVDRLSALPDHLLHEIMSRMKARQVMRTRFLSRRWRHLWPSVPCLDVDQREFADTDYHKFGDFLHFLLLRVSVSDLDALRLHVSSTYDDSHVADASATIRRAVMSSAVHGEPTWRLKRLHLSGLRLDDLFAEHVRSRCPFLEHLELSRCVCGFHAIASGSLQCLALVDCEGKGFSEITSPSLKNLAIENGSTNDVTSPLVVAAPALACLSLVVTPFNFPGGVSFSEMPSLAKASIRLKVLGEESTAFPEFKNLRSLELNGCGENELQVSGHILRNSPNLEKLTLSPPCRQVLVAGSLSYPEFKNIRILILGDWEIGKYDLNHDSQTLGYFLHSLSMLEKLTLQRCKLSPNVKKQRGTSKKKNAVQNLMDIQCKNLRLTEIIYTDDEVVKLIIELLLPFSRNLPNNNIRLTKVE</sequence>
<dbReference type="AlphaFoldDB" id="A0A835FR55"/>
<reference evidence="2" key="1">
    <citation type="submission" date="2020-07" db="EMBL/GenBank/DDBJ databases">
        <title>Genome sequence and genetic diversity analysis of an under-domesticated orphan crop, white fonio (Digitaria exilis).</title>
        <authorList>
            <person name="Bennetzen J.L."/>
            <person name="Chen S."/>
            <person name="Ma X."/>
            <person name="Wang X."/>
            <person name="Yssel A.E.J."/>
            <person name="Chaluvadi S.R."/>
            <person name="Johnson M."/>
            <person name="Gangashetty P."/>
            <person name="Hamidou F."/>
            <person name="Sanogo M.D."/>
            <person name="Zwaenepoel A."/>
            <person name="Wallace J."/>
            <person name="Van De Peer Y."/>
            <person name="Van Deynze A."/>
        </authorList>
    </citation>
    <scope>NUCLEOTIDE SEQUENCE</scope>
    <source>
        <tissue evidence="2">Leaves</tissue>
    </source>
</reference>
<dbReference type="InterPro" id="IPR055411">
    <property type="entry name" value="LRR_FXL15/At3g58940/PEG3-like"/>
</dbReference>
<evidence type="ECO:0000313" key="2">
    <source>
        <dbReference type="EMBL" id="KAF8772395.1"/>
    </source>
</evidence>
<proteinExistence type="predicted"/>
<dbReference type="Gene3D" id="3.80.10.10">
    <property type="entry name" value="Ribonuclease Inhibitor"/>
    <property type="match status" value="1"/>
</dbReference>
<dbReference type="Pfam" id="PF00646">
    <property type="entry name" value="F-box"/>
    <property type="match status" value="1"/>
</dbReference>
<dbReference type="PANTHER" id="PTHR34223:SF99">
    <property type="entry name" value="OS04G0440200 PROTEIN"/>
    <property type="match status" value="1"/>
</dbReference>
<dbReference type="SUPFAM" id="SSF81383">
    <property type="entry name" value="F-box domain"/>
    <property type="match status" value="1"/>
</dbReference>
<dbReference type="InterPro" id="IPR032675">
    <property type="entry name" value="LRR_dom_sf"/>
</dbReference>
<dbReference type="InterPro" id="IPR036047">
    <property type="entry name" value="F-box-like_dom_sf"/>
</dbReference>
<keyword evidence="3" id="KW-1185">Reference proteome</keyword>
<evidence type="ECO:0000259" key="1">
    <source>
        <dbReference type="PROSITE" id="PS50181"/>
    </source>
</evidence>
<name>A0A835FR55_9POAL</name>
<dbReference type="OrthoDB" id="586540at2759"/>
<gene>
    <name evidence="2" type="ORF">HU200_005798</name>
</gene>
<dbReference type="Gene3D" id="1.20.1280.50">
    <property type="match status" value="1"/>
</dbReference>
<comment type="caution">
    <text evidence="2">The sequence shown here is derived from an EMBL/GenBank/DDBJ whole genome shotgun (WGS) entry which is preliminary data.</text>
</comment>
<dbReference type="SUPFAM" id="SSF52047">
    <property type="entry name" value="RNI-like"/>
    <property type="match status" value="1"/>
</dbReference>
<dbReference type="Proteomes" id="UP000636709">
    <property type="component" value="Unassembled WGS sequence"/>
</dbReference>
<evidence type="ECO:0000313" key="3">
    <source>
        <dbReference type="Proteomes" id="UP000636709"/>
    </source>
</evidence>
<dbReference type="PROSITE" id="PS50181">
    <property type="entry name" value="FBOX"/>
    <property type="match status" value="1"/>
</dbReference>
<accession>A0A835FR55</accession>
<protein>
    <recommendedName>
        <fullName evidence="1">F-box domain-containing protein</fullName>
    </recommendedName>
</protein>
<feature type="domain" description="F-box" evidence="1">
    <location>
        <begin position="17"/>
        <end position="53"/>
    </location>
</feature>
<dbReference type="Pfam" id="PF24758">
    <property type="entry name" value="LRR_At5g56370"/>
    <property type="match status" value="1"/>
</dbReference>
<dbReference type="InterPro" id="IPR053197">
    <property type="entry name" value="F-box_SCFL_complex_component"/>
</dbReference>
<dbReference type="InterPro" id="IPR001810">
    <property type="entry name" value="F-box_dom"/>
</dbReference>
<dbReference type="SMART" id="SM00256">
    <property type="entry name" value="FBOX"/>
    <property type="match status" value="1"/>
</dbReference>
<organism evidence="2 3">
    <name type="scientific">Digitaria exilis</name>
    <dbReference type="NCBI Taxonomy" id="1010633"/>
    <lineage>
        <taxon>Eukaryota</taxon>
        <taxon>Viridiplantae</taxon>
        <taxon>Streptophyta</taxon>
        <taxon>Embryophyta</taxon>
        <taxon>Tracheophyta</taxon>
        <taxon>Spermatophyta</taxon>
        <taxon>Magnoliopsida</taxon>
        <taxon>Liliopsida</taxon>
        <taxon>Poales</taxon>
        <taxon>Poaceae</taxon>
        <taxon>PACMAD clade</taxon>
        <taxon>Panicoideae</taxon>
        <taxon>Panicodae</taxon>
        <taxon>Paniceae</taxon>
        <taxon>Anthephorinae</taxon>
        <taxon>Digitaria</taxon>
    </lineage>
</organism>
<dbReference type="EMBL" id="JACEFO010000402">
    <property type="protein sequence ID" value="KAF8772395.1"/>
    <property type="molecule type" value="Genomic_DNA"/>
</dbReference>
<dbReference type="PANTHER" id="PTHR34223">
    <property type="entry name" value="OS11G0201299 PROTEIN"/>
    <property type="match status" value="1"/>
</dbReference>